<organism evidence="2">
    <name type="scientific">uncultured Thermomicrobiales bacterium</name>
    <dbReference type="NCBI Taxonomy" id="1645740"/>
    <lineage>
        <taxon>Bacteria</taxon>
        <taxon>Pseudomonadati</taxon>
        <taxon>Thermomicrobiota</taxon>
        <taxon>Thermomicrobia</taxon>
        <taxon>Thermomicrobiales</taxon>
        <taxon>environmental samples</taxon>
    </lineage>
</organism>
<sequence length="46" mass="5041">DDRPGEAGDRPTAQCCPPGLVRTRWSSNDSGHGWPAILPASRRWPL</sequence>
<name>A0A6J4V7H4_9BACT</name>
<feature type="non-terminal residue" evidence="2">
    <location>
        <position position="46"/>
    </location>
</feature>
<gene>
    <name evidence="2" type="ORF">AVDCRST_MAG33-2331</name>
</gene>
<dbReference type="AlphaFoldDB" id="A0A6J4V7H4"/>
<evidence type="ECO:0000256" key="1">
    <source>
        <dbReference type="SAM" id="MobiDB-lite"/>
    </source>
</evidence>
<dbReference type="EMBL" id="CADCWK010000268">
    <property type="protein sequence ID" value="CAA9569116.1"/>
    <property type="molecule type" value="Genomic_DNA"/>
</dbReference>
<evidence type="ECO:0000313" key="2">
    <source>
        <dbReference type="EMBL" id="CAA9569116.1"/>
    </source>
</evidence>
<protein>
    <submittedName>
        <fullName evidence="2">Uncharacterized protein</fullName>
    </submittedName>
</protein>
<feature type="non-terminal residue" evidence="2">
    <location>
        <position position="1"/>
    </location>
</feature>
<proteinExistence type="predicted"/>
<feature type="region of interest" description="Disordered" evidence="1">
    <location>
        <begin position="1"/>
        <end position="46"/>
    </location>
</feature>
<reference evidence="2" key="1">
    <citation type="submission" date="2020-02" db="EMBL/GenBank/DDBJ databases">
        <authorList>
            <person name="Meier V. D."/>
        </authorList>
    </citation>
    <scope>NUCLEOTIDE SEQUENCE</scope>
    <source>
        <strain evidence="2">AVDCRST_MAG33</strain>
    </source>
</reference>
<accession>A0A6J4V7H4</accession>